<sequence>MSRRHKTRTVHADASLPATSEHNVVEKNDVLSTCTSVYFIQDFIGEGSFGKVAKCTNLVTSQEVAVKILKKGTVAQREVKMLQFVSTLDPVKNNIIQFFEVFEHRGLTCLAFELLGRSLFDHLVDRSLKPLPLTEIRQVAQQMLTALDALRGIGIIHSDIKPDNIMLCKNQDGRPGVRVKLIDFGVSFTASKATPGMVIQPLGYRAPEVILGLPITEAIDIWGLGCVLIFLHISNHPFSIDCQYQMMRDIILILGQPAHHLLSAGMYTHIFFNKYQYPDCEDTKWWLKTQREYHIASGKVPIKWDPTFISLYHLIQNKSDPQMWQDEMAFVGLLKSLLHTDPEERTTPVEALRHPFFTAAHLMSELPIATSGNNSAGSAALCSNHGVIETSHTVDGAATYGERDAIGSAEKKSAARKFLGEEMPPSAIDGSPSCSFTNKLHTNDGAATYGDRDAIGSAEMGKSAASKTDFIYEEMPDIFMTLPATVGSPSATVGLPSRYLTDEHHANDGGTPACKKDTPGSSIIELAARKNSSFSAEEIPASKEKPAGYDGSHLPTDQTPVATKEAPSAKSPP</sequence>
<comment type="caution">
    <text evidence="1">The sequence shown here is derived from an EMBL/GenBank/DDBJ whole genome shotgun (WGS) entry which is preliminary data.</text>
</comment>
<evidence type="ECO:0000313" key="1">
    <source>
        <dbReference type="EMBL" id="KAI3361988.1"/>
    </source>
</evidence>
<gene>
    <name evidence="1" type="ORF">L3Q82_012338</name>
</gene>
<organism evidence="1 2">
    <name type="scientific">Scortum barcoo</name>
    <name type="common">barcoo grunter</name>
    <dbReference type="NCBI Taxonomy" id="214431"/>
    <lineage>
        <taxon>Eukaryota</taxon>
        <taxon>Metazoa</taxon>
        <taxon>Chordata</taxon>
        <taxon>Craniata</taxon>
        <taxon>Vertebrata</taxon>
        <taxon>Euteleostomi</taxon>
        <taxon>Actinopterygii</taxon>
        <taxon>Neopterygii</taxon>
        <taxon>Teleostei</taxon>
        <taxon>Neoteleostei</taxon>
        <taxon>Acanthomorphata</taxon>
        <taxon>Eupercaria</taxon>
        <taxon>Centrarchiformes</taxon>
        <taxon>Terapontoidei</taxon>
        <taxon>Terapontidae</taxon>
        <taxon>Scortum</taxon>
    </lineage>
</organism>
<keyword evidence="2" id="KW-1185">Reference proteome</keyword>
<proteinExistence type="predicted"/>
<dbReference type="Proteomes" id="UP000831701">
    <property type="component" value="Chromosome 15"/>
</dbReference>
<evidence type="ECO:0000313" key="2">
    <source>
        <dbReference type="Proteomes" id="UP000831701"/>
    </source>
</evidence>
<reference evidence="1" key="1">
    <citation type="submission" date="2022-04" db="EMBL/GenBank/DDBJ databases">
        <title>Jade perch genome.</title>
        <authorList>
            <person name="Chao B."/>
        </authorList>
    </citation>
    <scope>NUCLEOTIDE SEQUENCE</scope>
    <source>
        <strain evidence="1">CB-2022</strain>
    </source>
</reference>
<protein>
    <submittedName>
        <fullName evidence="1">Uncharacterized protein</fullName>
    </submittedName>
</protein>
<feature type="non-terminal residue" evidence="1">
    <location>
        <position position="573"/>
    </location>
</feature>
<dbReference type="EMBL" id="CM041545">
    <property type="protein sequence ID" value="KAI3361988.1"/>
    <property type="molecule type" value="Genomic_DNA"/>
</dbReference>
<name>A0ACB8W5C9_9TELE</name>
<accession>A0ACB8W5C9</accession>